<gene>
    <name evidence="2" type="ORF">NQ318_013537</name>
</gene>
<keyword evidence="1" id="KW-1133">Transmembrane helix</keyword>
<reference evidence="2" key="1">
    <citation type="journal article" date="2023" name="Insect Mol. Biol.">
        <title>Genome sequencing provides insights into the evolution of gene families encoding plant cell wall-degrading enzymes in longhorned beetles.</title>
        <authorList>
            <person name="Shin N.R."/>
            <person name="Okamura Y."/>
            <person name="Kirsch R."/>
            <person name="Pauchet Y."/>
        </authorList>
    </citation>
    <scope>NUCLEOTIDE SEQUENCE</scope>
    <source>
        <strain evidence="2">AMC_N1</strain>
    </source>
</reference>
<keyword evidence="1" id="KW-0472">Membrane</keyword>
<protein>
    <submittedName>
        <fullName evidence="2">Uncharacterized protein</fullName>
    </submittedName>
</protein>
<name>A0AAV8XXW1_9CUCU</name>
<comment type="caution">
    <text evidence="2">The sequence shown here is derived from an EMBL/GenBank/DDBJ whole genome shotgun (WGS) entry which is preliminary data.</text>
</comment>
<sequence>MMLKRKLQKKLYLKALSIAYLNFTVLICKFKLVFNKNSGLIFLINV</sequence>
<keyword evidence="1" id="KW-0812">Transmembrane</keyword>
<dbReference type="AlphaFoldDB" id="A0AAV8XXW1"/>
<evidence type="ECO:0000256" key="1">
    <source>
        <dbReference type="SAM" id="Phobius"/>
    </source>
</evidence>
<evidence type="ECO:0000313" key="3">
    <source>
        <dbReference type="Proteomes" id="UP001162162"/>
    </source>
</evidence>
<organism evidence="2 3">
    <name type="scientific">Aromia moschata</name>
    <dbReference type="NCBI Taxonomy" id="1265417"/>
    <lineage>
        <taxon>Eukaryota</taxon>
        <taxon>Metazoa</taxon>
        <taxon>Ecdysozoa</taxon>
        <taxon>Arthropoda</taxon>
        <taxon>Hexapoda</taxon>
        <taxon>Insecta</taxon>
        <taxon>Pterygota</taxon>
        <taxon>Neoptera</taxon>
        <taxon>Endopterygota</taxon>
        <taxon>Coleoptera</taxon>
        <taxon>Polyphaga</taxon>
        <taxon>Cucujiformia</taxon>
        <taxon>Chrysomeloidea</taxon>
        <taxon>Cerambycidae</taxon>
        <taxon>Cerambycinae</taxon>
        <taxon>Callichromatini</taxon>
        <taxon>Aromia</taxon>
    </lineage>
</organism>
<dbReference type="EMBL" id="JAPWTK010000271">
    <property type="protein sequence ID" value="KAJ8943956.1"/>
    <property type="molecule type" value="Genomic_DNA"/>
</dbReference>
<evidence type="ECO:0000313" key="2">
    <source>
        <dbReference type="EMBL" id="KAJ8943956.1"/>
    </source>
</evidence>
<accession>A0AAV8XXW1</accession>
<proteinExistence type="predicted"/>
<feature type="transmembrane region" description="Helical" evidence="1">
    <location>
        <begin position="12"/>
        <end position="34"/>
    </location>
</feature>
<keyword evidence="3" id="KW-1185">Reference proteome</keyword>
<dbReference type="Proteomes" id="UP001162162">
    <property type="component" value="Unassembled WGS sequence"/>
</dbReference>